<dbReference type="InterPro" id="IPR020846">
    <property type="entry name" value="MFS_dom"/>
</dbReference>
<dbReference type="GeneTree" id="ENSGT00530000063599"/>
<keyword evidence="5 6" id="KW-0472">Membrane</keyword>
<dbReference type="GO" id="GO:0022857">
    <property type="term" value="F:transmembrane transporter activity"/>
    <property type="evidence" value="ECO:0007669"/>
    <property type="project" value="InterPro"/>
</dbReference>
<evidence type="ECO:0000259" key="7">
    <source>
        <dbReference type="PROSITE" id="PS50850"/>
    </source>
</evidence>
<dbReference type="HOGENOM" id="CLU_013133_2_1_1"/>
<dbReference type="CDD" id="cd17335">
    <property type="entry name" value="MFS_MFSD6"/>
    <property type="match status" value="1"/>
</dbReference>
<feature type="domain" description="Major facilitator superfamily (MFS) profile" evidence="7">
    <location>
        <begin position="254"/>
        <end position="448"/>
    </location>
</feature>
<proteinExistence type="inferred from homology"/>
<evidence type="ECO:0000256" key="1">
    <source>
        <dbReference type="ARBA" id="ARBA00004141"/>
    </source>
</evidence>
<feature type="transmembrane region" description="Helical" evidence="6">
    <location>
        <begin position="423"/>
        <end position="447"/>
    </location>
</feature>
<keyword evidence="9" id="KW-1185">Reference proteome</keyword>
<feature type="transmembrane region" description="Helical" evidence="6">
    <location>
        <begin position="6"/>
        <end position="28"/>
    </location>
</feature>
<dbReference type="InterPro" id="IPR051717">
    <property type="entry name" value="MFS_MFSD6"/>
</dbReference>
<evidence type="ECO:0000256" key="4">
    <source>
        <dbReference type="ARBA" id="ARBA00022989"/>
    </source>
</evidence>
<dbReference type="AlphaFoldDB" id="F6QIH1"/>
<dbReference type="Gene3D" id="1.20.1250.20">
    <property type="entry name" value="MFS general substrate transporter like domains"/>
    <property type="match status" value="3"/>
</dbReference>
<reference evidence="8" key="3">
    <citation type="submission" date="2025-09" db="UniProtKB">
        <authorList>
            <consortium name="Ensembl"/>
        </authorList>
    </citation>
    <scope>IDENTIFICATION</scope>
</reference>
<evidence type="ECO:0000256" key="6">
    <source>
        <dbReference type="SAM" id="Phobius"/>
    </source>
</evidence>
<dbReference type="PANTHER" id="PTHR16172:SF2">
    <property type="entry name" value="MAJOR FACILITATOR SUPERFAMILY DOMAIN-CONTAINING PROTEIN 6"/>
    <property type="match status" value="1"/>
</dbReference>
<protein>
    <recommendedName>
        <fullName evidence="7">Major facilitator superfamily (MFS) profile domain-containing protein</fullName>
    </recommendedName>
</protein>
<dbReference type="Ensembl" id="ENSCINT00000006447.3">
    <property type="protein sequence ID" value="ENSCINP00000006447.3"/>
    <property type="gene ID" value="ENSCING00000003166.3"/>
</dbReference>
<dbReference type="Pfam" id="PF12832">
    <property type="entry name" value="MFS_1_like"/>
    <property type="match status" value="1"/>
</dbReference>
<evidence type="ECO:0000256" key="2">
    <source>
        <dbReference type="ARBA" id="ARBA00005241"/>
    </source>
</evidence>
<sequence>VMKVEYDLLVVKLVNFLFYAGMACFMPYKAIYQKSIGLTPSQNGLIQALEKLITLFSPPIVGAISDKFSFHKSSMIICILLSVGFTFPMYFVPKVNNGLNHNVDCYVTNTTIVCSNSLNFTEGCNIIENVDAAYLLKCWDDYNNSATVTCEEPTVVNNQTEDAIQLKCKDETTEQDTYGLTFMWVVVLTVFYAFFTNPVQPLIDASTMNMLGENRMQDYGKQRLWGSVGFGSVALLVGFVTDVFTKSKSTEEKDYLFSFIGALVFGVLTSIVCYKLKVPKHNPPSILSGLTTLVKDPRIIAFLCIVMVGGYNLGVKYAFVFWYAESLPGCNQTIIGLAILTGCLTEVPMFFVSGWIAGKIGYNAILVFGLIFASLRCFLYTILTSAWQLLLVEALHGLSFALPMAAMCSYAATLAPEGMTATLIGLTQGVYWGLGNMLGALLGGVLYR</sequence>
<name>F6QIH1_CIOIN</name>
<comment type="similarity">
    <text evidence="2">Belongs to the major facilitator superfamily. MFSD6 family.</text>
</comment>
<keyword evidence="3 6" id="KW-0812">Transmembrane</keyword>
<dbReference type="SUPFAM" id="SSF103473">
    <property type="entry name" value="MFS general substrate transporter"/>
    <property type="match status" value="1"/>
</dbReference>
<feature type="transmembrane region" description="Helical" evidence="6">
    <location>
        <begin position="364"/>
        <end position="383"/>
    </location>
</feature>
<organism evidence="8 9">
    <name type="scientific">Ciona intestinalis</name>
    <name type="common">Transparent sea squirt</name>
    <name type="synonym">Ascidia intestinalis</name>
    <dbReference type="NCBI Taxonomy" id="7719"/>
    <lineage>
        <taxon>Eukaryota</taxon>
        <taxon>Metazoa</taxon>
        <taxon>Chordata</taxon>
        <taxon>Tunicata</taxon>
        <taxon>Ascidiacea</taxon>
        <taxon>Phlebobranchia</taxon>
        <taxon>Cionidae</taxon>
        <taxon>Ciona</taxon>
    </lineage>
</organism>
<feature type="transmembrane region" description="Helical" evidence="6">
    <location>
        <begin position="256"/>
        <end position="278"/>
    </location>
</feature>
<dbReference type="PROSITE" id="PS50850">
    <property type="entry name" value="MFS"/>
    <property type="match status" value="1"/>
</dbReference>
<feature type="transmembrane region" description="Helical" evidence="6">
    <location>
        <begin position="182"/>
        <end position="203"/>
    </location>
</feature>
<dbReference type="Proteomes" id="UP000008144">
    <property type="component" value="Unassembled WGS sequence"/>
</dbReference>
<feature type="transmembrane region" description="Helical" evidence="6">
    <location>
        <begin position="224"/>
        <end position="244"/>
    </location>
</feature>
<dbReference type="InParanoid" id="F6QIH1"/>
<reference evidence="9" key="1">
    <citation type="journal article" date="2002" name="Science">
        <title>The draft genome of Ciona intestinalis: insights into chordate and vertebrate origins.</title>
        <authorList>
            <person name="Dehal P."/>
            <person name="Satou Y."/>
            <person name="Campbell R.K."/>
            <person name="Chapman J."/>
            <person name="Degnan B."/>
            <person name="De Tomaso A."/>
            <person name="Davidson B."/>
            <person name="Di Gregorio A."/>
            <person name="Gelpke M."/>
            <person name="Goodstein D.M."/>
            <person name="Harafuji N."/>
            <person name="Hastings K.E."/>
            <person name="Ho I."/>
            <person name="Hotta K."/>
            <person name="Huang W."/>
            <person name="Kawashima T."/>
            <person name="Lemaire P."/>
            <person name="Martinez D."/>
            <person name="Meinertzhagen I.A."/>
            <person name="Necula S."/>
            <person name="Nonaka M."/>
            <person name="Putnam N."/>
            <person name="Rash S."/>
            <person name="Saiga H."/>
            <person name="Satake M."/>
            <person name="Terry A."/>
            <person name="Yamada L."/>
            <person name="Wang H.G."/>
            <person name="Awazu S."/>
            <person name="Azumi K."/>
            <person name="Boore J."/>
            <person name="Branno M."/>
            <person name="Chin-Bow S."/>
            <person name="DeSantis R."/>
            <person name="Doyle S."/>
            <person name="Francino P."/>
            <person name="Keys D.N."/>
            <person name="Haga S."/>
            <person name="Hayashi H."/>
            <person name="Hino K."/>
            <person name="Imai K.S."/>
            <person name="Inaba K."/>
            <person name="Kano S."/>
            <person name="Kobayashi K."/>
            <person name="Kobayashi M."/>
            <person name="Lee B.I."/>
            <person name="Makabe K.W."/>
            <person name="Manohar C."/>
            <person name="Matassi G."/>
            <person name="Medina M."/>
            <person name="Mochizuki Y."/>
            <person name="Mount S."/>
            <person name="Morishita T."/>
            <person name="Miura S."/>
            <person name="Nakayama A."/>
            <person name="Nishizaka S."/>
            <person name="Nomoto H."/>
            <person name="Ohta F."/>
            <person name="Oishi K."/>
            <person name="Rigoutsos I."/>
            <person name="Sano M."/>
            <person name="Sasaki A."/>
            <person name="Sasakura Y."/>
            <person name="Shoguchi E."/>
            <person name="Shin-i T."/>
            <person name="Spagnuolo A."/>
            <person name="Stainier D."/>
            <person name="Suzuki M.M."/>
            <person name="Tassy O."/>
            <person name="Takatori N."/>
            <person name="Tokuoka M."/>
            <person name="Yagi K."/>
            <person name="Yoshizaki F."/>
            <person name="Wada S."/>
            <person name="Zhang C."/>
            <person name="Hyatt P.D."/>
            <person name="Larimer F."/>
            <person name="Detter C."/>
            <person name="Doggett N."/>
            <person name="Glavina T."/>
            <person name="Hawkins T."/>
            <person name="Richardson P."/>
            <person name="Lucas S."/>
            <person name="Kohara Y."/>
            <person name="Levine M."/>
            <person name="Satoh N."/>
            <person name="Rokhsar D.S."/>
        </authorList>
    </citation>
    <scope>NUCLEOTIDE SEQUENCE [LARGE SCALE GENOMIC DNA]</scope>
</reference>
<keyword evidence="4 6" id="KW-1133">Transmembrane helix</keyword>
<feature type="transmembrane region" description="Helical" evidence="6">
    <location>
        <begin position="334"/>
        <end position="357"/>
    </location>
</feature>
<dbReference type="GO" id="GO:0005886">
    <property type="term" value="C:plasma membrane"/>
    <property type="evidence" value="ECO:0000318"/>
    <property type="project" value="GO_Central"/>
</dbReference>
<evidence type="ECO:0000256" key="5">
    <source>
        <dbReference type="ARBA" id="ARBA00023136"/>
    </source>
</evidence>
<reference evidence="8" key="2">
    <citation type="submission" date="2025-08" db="UniProtKB">
        <authorList>
            <consortium name="Ensembl"/>
        </authorList>
    </citation>
    <scope>IDENTIFICATION</scope>
</reference>
<evidence type="ECO:0000313" key="8">
    <source>
        <dbReference type="Ensembl" id="ENSCINP00000006447.3"/>
    </source>
</evidence>
<comment type="subcellular location">
    <subcellularLocation>
        <location evidence="1">Membrane</location>
        <topology evidence="1">Multi-pass membrane protein</topology>
    </subcellularLocation>
</comment>
<feature type="transmembrane region" description="Helical" evidence="6">
    <location>
        <begin position="299"/>
        <end position="322"/>
    </location>
</feature>
<evidence type="ECO:0000313" key="9">
    <source>
        <dbReference type="Proteomes" id="UP000008144"/>
    </source>
</evidence>
<dbReference type="FunCoup" id="F6QIH1">
    <property type="interactions" value="1"/>
</dbReference>
<dbReference type="PANTHER" id="PTHR16172">
    <property type="entry name" value="MAJOR FACILITATOR SUPERFAMILY DOMAIN-CONTAINING PROTEIN 6-LIKE"/>
    <property type="match status" value="1"/>
</dbReference>
<dbReference type="InterPro" id="IPR036259">
    <property type="entry name" value="MFS_trans_sf"/>
</dbReference>
<dbReference type="OMA" id="WFGARRT"/>
<accession>F6QIH1</accession>
<dbReference type="InterPro" id="IPR024989">
    <property type="entry name" value="MFS_assoc_dom"/>
</dbReference>
<feature type="transmembrane region" description="Helical" evidence="6">
    <location>
        <begin position="74"/>
        <end position="92"/>
    </location>
</feature>
<evidence type="ECO:0000256" key="3">
    <source>
        <dbReference type="ARBA" id="ARBA00022692"/>
    </source>
</evidence>